<comment type="caution">
    <text evidence="3">The sequence shown here is derived from an EMBL/GenBank/DDBJ whole genome shotgun (WGS) entry which is preliminary data.</text>
</comment>
<dbReference type="InterPro" id="IPR024244">
    <property type="entry name" value="DUF2537"/>
</dbReference>
<evidence type="ECO:0000256" key="2">
    <source>
        <dbReference type="SAM" id="Phobius"/>
    </source>
</evidence>
<sequence>MRLHVEADHPVLTGDDGTGPRAVDPATLPLDRDLVTALTEWARVARAVDGEDAGALVTRRGLQLAARLATAMNHPIDYVDPITGGTTPVRPAPRQARPAPAPTGEPTPWLTGLTLSAFLAAITVVAVVALAITLHDTNPVLPLVSNLVVTAGLLPSIWLARRTPTWRWVSYGVATGIALSWLVLPFVLFS</sequence>
<evidence type="ECO:0000256" key="1">
    <source>
        <dbReference type="SAM" id="MobiDB-lite"/>
    </source>
</evidence>
<feature type="transmembrane region" description="Helical" evidence="2">
    <location>
        <begin position="113"/>
        <end position="134"/>
    </location>
</feature>
<dbReference type="RefSeq" id="WP_075978086.1">
    <property type="nucleotide sequence ID" value="NZ_MKQR01000028.1"/>
</dbReference>
<dbReference type="STRING" id="1193682.BJP25_02415"/>
<evidence type="ECO:0000313" key="4">
    <source>
        <dbReference type="Proteomes" id="UP000186040"/>
    </source>
</evidence>
<reference evidence="3 4" key="1">
    <citation type="submission" date="2016-10" db="EMBL/GenBank/DDBJ databases">
        <title>The Draft Genome Sequence of Actinokineospora bangkokensis 44EHWT reveals the biosynthetic pathway of antifungal compounds Thailandins with unusual extender unit butylmalonyl-CoA.</title>
        <authorList>
            <person name="Greule A."/>
            <person name="Intra B."/>
            <person name="Flemming S."/>
            <person name="Rommel M.G."/>
            <person name="Panbangred W."/>
            <person name="Bechthold A."/>
        </authorList>
    </citation>
    <scope>NUCLEOTIDE SEQUENCE [LARGE SCALE GENOMIC DNA]</scope>
    <source>
        <strain evidence="3 4">44EHW</strain>
    </source>
</reference>
<dbReference type="AlphaFoldDB" id="A0A1Q9LCY9"/>
<feature type="transmembrane region" description="Helical" evidence="2">
    <location>
        <begin position="140"/>
        <end position="161"/>
    </location>
</feature>
<gene>
    <name evidence="3" type="ORF">BJP25_02415</name>
</gene>
<name>A0A1Q9LCY9_9PSEU</name>
<protein>
    <recommendedName>
        <fullName evidence="5">DUF2537 domain-containing protein</fullName>
    </recommendedName>
</protein>
<evidence type="ECO:0000313" key="3">
    <source>
        <dbReference type="EMBL" id="OLR89879.1"/>
    </source>
</evidence>
<evidence type="ECO:0008006" key="5">
    <source>
        <dbReference type="Google" id="ProtNLM"/>
    </source>
</evidence>
<proteinExistence type="predicted"/>
<feature type="region of interest" description="Disordered" evidence="1">
    <location>
        <begin position="83"/>
        <end position="105"/>
    </location>
</feature>
<organism evidence="3 4">
    <name type="scientific">Actinokineospora bangkokensis</name>
    <dbReference type="NCBI Taxonomy" id="1193682"/>
    <lineage>
        <taxon>Bacteria</taxon>
        <taxon>Bacillati</taxon>
        <taxon>Actinomycetota</taxon>
        <taxon>Actinomycetes</taxon>
        <taxon>Pseudonocardiales</taxon>
        <taxon>Pseudonocardiaceae</taxon>
        <taxon>Actinokineospora</taxon>
    </lineage>
</organism>
<keyword evidence="2" id="KW-0472">Membrane</keyword>
<dbReference type="Proteomes" id="UP000186040">
    <property type="component" value="Unassembled WGS sequence"/>
</dbReference>
<feature type="region of interest" description="Disordered" evidence="1">
    <location>
        <begin position="1"/>
        <end position="21"/>
    </location>
</feature>
<accession>A0A1Q9LCY9</accession>
<dbReference type="Pfam" id="PF10801">
    <property type="entry name" value="DUF2537"/>
    <property type="match status" value="1"/>
</dbReference>
<keyword evidence="2" id="KW-0812">Transmembrane</keyword>
<keyword evidence="2" id="KW-1133">Transmembrane helix</keyword>
<feature type="compositionally biased region" description="Low complexity" evidence="1">
    <location>
        <begin position="86"/>
        <end position="98"/>
    </location>
</feature>
<dbReference type="EMBL" id="MKQR01000028">
    <property type="protein sequence ID" value="OLR89879.1"/>
    <property type="molecule type" value="Genomic_DNA"/>
</dbReference>
<feature type="transmembrane region" description="Helical" evidence="2">
    <location>
        <begin position="168"/>
        <end position="189"/>
    </location>
</feature>
<keyword evidence="4" id="KW-1185">Reference proteome</keyword>
<dbReference type="OrthoDB" id="3573230at2"/>